<dbReference type="Pfam" id="PF01936">
    <property type="entry name" value="NYN"/>
    <property type="match status" value="1"/>
</dbReference>
<keyword evidence="4" id="KW-1185">Reference proteome</keyword>
<feature type="domain" description="U1-type" evidence="2">
    <location>
        <begin position="264"/>
        <end position="298"/>
    </location>
</feature>
<sequence>MKLRLILASLPRAFSRAKTQRDMNGVAYNNSVQQTLSFNGFGLKYLTTTATTEAEFATAKTSVWWDFDNCNVPKGCDGHAIAQNIKSALLKRNYCGPLTIYAYGDTNQIPSSVQQALSPTALSLIHVPPGVKDGSDKKILVDMLLWAMENQAPANIMLISGDRDFAYVLHQLGMKKYNILLAQPENASPILIAAAKTVWLWTNIVASKVPNEQAQPSEKNQRYCEKCNVTCTSMIDFNSHLSSKKHKKKCANVIIGVTKPKAKPKALCCKLCQVHCPNEAMYASHISGRKHKNKLKSQAAESR</sequence>
<dbReference type="PANTHER" id="PTHR14379:SF22">
    <property type="entry name" value="ENDONUCLEASE OR GLYCOSYL HYDROLASE"/>
    <property type="match status" value="1"/>
</dbReference>
<dbReference type="Gramene" id="scaffold_802760.1">
    <property type="protein sequence ID" value="scaffold_802760.1"/>
    <property type="gene ID" value="scaffold_802760.1"/>
</dbReference>
<dbReference type="GO" id="GO:0008270">
    <property type="term" value="F:zinc ion binding"/>
    <property type="evidence" value="ECO:0007669"/>
    <property type="project" value="InterPro"/>
</dbReference>
<dbReference type="eggNOG" id="ENOG502QWNR">
    <property type="taxonomic scope" value="Eukaryota"/>
</dbReference>
<evidence type="ECO:0000313" key="4">
    <source>
        <dbReference type="Proteomes" id="UP000008694"/>
    </source>
</evidence>
<feature type="domain" description="U1-type" evidence="2">
    <location>
        <begin position="219"/>
        <end position="253"/>
    </location>
</feature>
<evidence type="ECO:0008006" key="5">
    <source>
        <dbReference type="Google" id="ProtNLM"/>
    </source>
</evidence>
<dbReference type="SUPFAM" id="SSF57667">
    <property type="entry name" value="beta-beta-alpha zinc fingers"/>
    <property type="match status" value="2"/>
</dbReference>
<dbReference type="GO" id="GO:0003676">
    <property type="term" value="F:nucleic acid binding"/>
    <property type="evidence" value="ECO:0007669"/>
    <property type="project" value="InterPro"/>
</dbReference>
<dbReference type="SMART" id="SM00355">
    <property type="entry name" value="ZnF_C2H2"/>
    <property type="match status" value="2"/>
</dbReference>
<evidence type="ECO:0000313" key="3">
    <source>
        <dbReference type="EMBL" id="EFH40980.1"/>
    </source>
</evidence>
<feature type="domain" description="C2H2-type" evidence="1">
    <location>
        <begin position="222"/>
        <end position="246"/>
    </location>
</feature>
<dbReference type="Proteomes" id="UP000008694">
    <property type="component" value="Unassembled WGS sequence"/>
</dbReference>
<dbReference type="GO" id="GO:0010468">
    <property type="term" value="P:regulation of gene expression"/>
    <property type="evidence" value="ECO:0007669"/>
    <property type="project" value="InterPro"/>
</dbReference>
<dbReference type="InterPro" id="IPR003604">
    <property type="entry name" value="Matrin/U1-like-C_Znf_C2H2"/>
</dbReference>
<evidence type="ECO:0000259" key="2">
    <source>
        <dbReference type="SMART" id="SM00451"/>
    </source>
</evidence>
<dbReference type="EMBL" id="GL348720">
    <property type="protein sequence ID" value="EFH40980.1"/>
    <property type="molecule type" value="Genomic_DNA"/>
</dbReference>
<organism evidence="4">
    <name type="scientific">Arabidopsis lyrata subsp. lyrata</name>
    <name type="common">Lyre-leaved rock-cress</name>
    <dbReference type="NCBI Taxonomy" id="81972"/>
    <lineage>
        <taxon>Eukaryota</taxon>
        <taxon>Viridiplantae</taxon>
        <taxon>Streptophyta</taxon>
        <taxon>Embryophyta</taxon>
        <taxon>Tracheophyta</taxon>
        <taxon>Spermatophyta</taxon>
        <taxon>Magnoliopsida</taxon>
        <taxon>eudicotyledons</taxon>
        <taxon>Gunneridae</taxon>
        <taxon>Pentapetalae</taxon>
        <taxon>rosids</taxon>
        <taxon>malvids</taxon>
        <taxon>Brassicales</taxon>
        <taxon>Brassicaceae</taxon>
        <taxon>Camelineae</taxon>
        <taxon>Arabidopsis</taxon>
    </lineage>
</organism>
<dbReference type="HOGENOM" id="CLU_802535_0_0_1"/>
<dbReference type="GO" id="GO:0004540">
    <property type="term" value="F:RNA nuclease activity"/>
    <property type="evidence" value="ECO:0007669"/>
    <property type="project" value="InterPro"/>
</dbReference>
<dbReference type="AlphaFoldDB" id="D7MUI3"/>
<dbReference type="PANTHER" id="PTHR14379">
    <property type="entry name" value="LIMKAIN B LKAP"/>
    <property type="match status" value="1"/>
</dbReference>
<dbReference type="Gene3D" id="3.40.50.1010">
    <property type="entry name" value="5'-nuclease"/>
    <property type="match status" value="1"/>
</dbReference>
<dbReference type="InterPro" id="IPR013087">
    <property type="entry name" value="Znf_C2H2_type"/>
</dbReference>
<gene>
    <name evidence="3" type="ORF">ARALYDRAFT_919360</name>
</gene>
<name>D7MUI3_ARALL</name>
<dbReference type="Pfam" id="PF12874">
    <property type="entry name" value="zf-met"/>
    <property type="match status" value="2"/>
</dbReference>
<feature type="domain" description="C2H2-type" evidence="1">
    <location>
        <begin position="267"/>
        <end position="291"/>
    </location>
</feature>
<dbReference type="SMART" id="SM00451">
    <property type="entry name" value="ZnF_U1"/>
    <property type="match status" value="2"/>
</dbReference>
<dbReference type="InterPro" id="IPR024768">
    <property type="entry name" value="Marf1"/>
</dbReference>
<dbReference type="InterPro" id="IPR021139">
    <property type="entry name" value="NYN"/>
</dbReference>
<accession>D7MUI3</accession>
<dbReference type="GO" id="GO:0005777">
    <property type="term" value="C:peroxisome"/>
    <property type="evidence" value="ECO:0007669"/>
    <property type="project" value="InterPro"/>
</dbReference>
<dbReference type="InterPro" id="IPR036236">
    <property type="entry name" value="Znf_C2H2_sf"/>
</dbReference>
<dbReference type="Gene3D" id="3.30.160.60">
    <property type="entry name" value="Classic Zinc Finger"/>
    <property type="match status" value="2"/>
</dbReference>
<dbReference type="CDD" id="cd10910">
    <property type="entry name" value="PIN_limkain_b1_N_like"/>
    <property type="match status" value="1"/>
</dbReference>
<evidence type="ECO:0000259" key="1">
    <source>
        <dbReference type="SMART" id="SM00355"/>
    </source>
</evidence>
<reference evidence="4" key="1">
    <citation type="journal article" date="2011" name="Nat. Genet.">
        <title>The Arabidopsis lyrata genome sequence and the basis of rapid genome size change.</title>
        <authorList>
            <person name="Hu T.T."/>
            <person name="Pattyn P."/>
            <person name="Bakker E.G."/>
            <person name="Cao J."/>
            <person name="Cheng J.-F."/>
            <person name="Clark R.M."/>
            <person name="Fahlgren N."/>
            <person name="Fawcett J.A."/>
            <person name="Grimwood J."/>
            <person name="Gundlach H."/>
            <person name="Haberer G."/>
            <person name="Hollister J.D."/>
            <person name="Ossowski S."/>
            <person name="Ottilar R.P."/>
            <person name="Salamov A.A."/>
            <person name="Schneeberger K."/>
            <person name="Spannagl M."/>
            <person name="Wang X."/>
            <person name="Yang L."/>
            <person name="Nasrallah M.E."/>
            <person name="Bergelson J."/>
            <person name="Carrington J.C."/>
            <person name="Gaut B.S."/>
            <person name="Schmutz J."/>
            <person name="Mayer K.F.X."/>
            <person name="Van de Peer Y."/>
            <person name="Grigoriev I.V."/>
            <person name="Nordborg M."/>
            <person name="Weigel D."/>
            <person name="Guo Y.-L."/>
        </authorList>
    </citation>
    <scope>NUCLEOTIDE SEQUENCE [LARGE SCALE GENOMIC DNA]</scope>
    <source>
        <strain evidence="4">cv. MN47</strain>
    </source>
</reference>
<protein>
    <recommendedName>
        <fullName evidence="5">NYN domain-containing protein</fullName>
    </recommendedName>
</protein>
<proteinExistence type="predicted"/>